<evidence type="ECO:0000256" key="1">
    <source>
        <dbReference type="SAM" id="Phobius"/>
    </source>
</evidence>
<organism evidence="2 3">
    <name type="scientific">Leptolyngbya subtilissima DQ-A4</name>
    <dbReference type="NCBI Taxonomy" id="2933933"/>
    <lineage>
        <taxon>Bacteria</taxon>
        <taxon>Bacillati</taxon>
        <taxon>Cyanobacteriota</taxon>
        <taxon>Cyanophyceae</taxon>
        <taxon>Leptolyngbyales</taxon>
        <taxon>Leptolyngbyaceae</taxon>
        <taxon>Leptolyngbya group</taxon>
        <taxon>Leptolyngbya</taxon>
    </lineage>
</organism>
<reference evidence="2 3" key="1">
    <citation type="submission" date="2022-04" db="EMBL/GenBank/DDBJ databases">
        <title>Positive selection, recombination, and allopatry shape intraspecific diversity of widespread and dominant cyanobacteria.</title>
        <authorList>
            <person name="Wei J."/>
            <person name="Shu W."/>
            <person name="Hu C."/>
        </authorList>
    </citation>
    <scope>NUCLEOTIDE SEQUENCE [LARGE SCALE GENOMIC DNA]</scope>
    <source>
        <strain evidence="2 3">DQ-A4</strain>
    </source>
</reference>
<gene>
    <name evidence="2" type="ORF">NC992_05930</name>
</gene>
<sequence>MPQSIANQAQEVARLPVATADTLNERGTRALIEGRVSDRMGFSDRPPLVAYDLYEGETSHIYVPTLWVQIPGKEVKVTEGYRIRSTLSYVGGIFPSVDGVYHSSFQVNDPVVVLGTLSVAGDRPVVSEAEIAFGTKEAYLVTVEHERQEARWVGLLFLVGGSLQTLVAGGTAYGWRGGTNLSGVP</sequence>
<dbReference type="Proteomes" id="UP001482513">
    <property type="component" value="Unassembled WGS sequence"/>
</dbReference>
<proteinExistence type="predicted"/>
<evidence type="ECO:0000313" key="2">
    <source>
        <dbReference type="EMBL" id="MEP0946404.1"/>
    </source>
</evidence>
<accession>A0ABV0K0U9</accession>
<keyword evidence="1" id="KW-1133">Transmembrane helix</keyword>
<feature type="transmembrane region" description="Helical" evidence="1">
    <location>
        <begin position="152"/>
        <end position="175"/>
    </location>
</feature>
<name>A0ABV0K0U9_9CYAN</name>
<protein>
    <submittedName>
        <fullName evidence="2">Uncharacterized protein</fullName>
    </submittedName>
</protein>
<keyword evidence="1" id="KW-0472">Membrane</keyword>
<keyword evidence="3" id="KW-1185">Reference proteome</keyword>
<comment type="caution">
    <text evidence="2">The sequence shown here is derived from an EMBL/GenBank/DDBJ whole genome shotgun (WGS) entry which is preliminary data.</text>
</comment>
<keyword evidence="1" id="KW-0812">Transmembrane</keyword>
<dbReference type="EMBL" id="JAMPKX010000002">
    <property type="protein sequence ID" value="MEP0946404.1"/>
    <property type="molecule type" value="Genomic_DNA"/>
</dbReference>
<dbReference type="RefSeq" id="WP_190695926.1">
    <property type="nucleotide sequence ID" value="NZ_JAMPKX010000002.1"/>
</dbReference>
<evidence type="ECO:0000313" key="3">
    <source>
        <dbReference type="Proteomes" id="UP001482513"/>
    </source>
</evidence>